<name>A0A813MDB8_9BILA</name>
<dbReference type="InterPro" id="IPR007262">
    <property type="entry name" value="Vps55/LEPROT"/>
</dbReference>
<reference evidence="7" key="1">
    <citation type="submission" date="2021-02" db="EMBL/GenBank/DDBJ databases">
        <authorList>
            <person name="Nowell W R."/>
        </authorList>
    </citation>
    <scope>NUCLEOTIDE SEQUENCE</scope>
    <source>
        <strain evidence="7">Ploen Becks lab</strain>
    </source>
</reference>
<evidence type="ECO:0000256" key="4">
    <source>
        <dbReference type="ARBA" id="ARBA00022989"/>
    </source>
</evidence>
<dbReference type="EMBL" id="CAJNOC010000106">
    <property type="protein sequence ID" value="CAF0715522.1"/>
    <property type="molecule type" value="Genomic_DNA"/>
</dbReference>
<keyword evidence="5 6" id="KW-0472">Membrane</keyword>
<gene>
    <name evidence="7" type="ORF">OXX778_LOCUS1591</name>
</gene>
<keyword evidence="3 6" id="KW-0812">Transmembrane</keyword>
<keyword evidence="8" id="KW-1185">Reference proteome</keyword>
<accession>A0A813MDB8</accession>
<dbReference type="AlphaFoldDB" id="A0A813MDB8"/>
<dbReference type="GO" id="GO:0032511">
    <property type="term" value="P:late endosome to vacuole transport via multivesicular body sorting pathway"/>
    <property type="evidence" value="ECO:0007669"/>
    <property type="project" value="TreeGrafter"/>
</dbReference>
<dbReference type="Proteomes" id="UP000663879">
    <property type="component" value="Unassembled WGS sequence"/>
</dbReference>
<proteinExistence type="inferred from homology"/>
<evidence type="ECO:0000256" key="3">
    <source>
        <dbReference type="ARBA" id="ARBA00022692"/>
    </source>
</evidence>
<evidence type="ECO:0000256" key="1">
    <source>
        <dbReference type="ARBA" id="ARBA00004141"/>
    </source>
</evidence>
<feature type="transmembrane region" description="Helical" evidence="6">
    <location>
        <begin position="69"/>
        <end position="88"/>
    </location>
</feature>
<comment type="subcellular location">
    <subcellularLocation>
        <location evidence="1">Membrane</location>
        <topology evidence="1">Multi-pass membrane protein</topology>
    </subcellularLocation>
</comment>
<evidence type="ECO:0000256" key="5">
    <source>
        <dbReference type="ARBA" id="ARBA00023136"/>
    </source>
</evidence>
<evidence type="ECO:0000313" key="8">
    <source>
        <dbReference type="Proteomes" id="UP000663879"/>
    </source>
</evidence>
<feature type="transmembrane region" description="Helical" evidence="6">
    <location>
        <begin position="100"/>
        <end position="125"/>
    </location>
</feature>
<evidence type="ECO:0000313" key="7">
    <source>
        <dbReference type="EMBL" id="CAF0715522.1"/>
    </source>
</evidence>
<dbReference type="Pfam" id="PF04133">
    <property type="entry name" value="Vps55"/>
    <property type="match status" value="1"/>
</dbReference>
<dbReference type="PANTHER" id="PTHR12050">
    <property type="entry name" value="LEPTIN RECEPTOR-RELATED"/>
    <property type="match status" value="1"/>
</dbReference>
<comment type="similarity">
    <text evidence="2">Belongs to the OB-RGRP/VPS55 family.</text>
</comment>
<evidence type="ECO:0008006" key="9">
    <source>
        <dbReference type="Google" id="ProtNLM"/>
    </source>
</evidence>
<dbReference type="PROSITE" id="PS51257">
    <property type="entry name" value="PROKAR_LIPOPROTEIN"/>
    <property type="match status" value="1"/>
</dbReference>
<organism evidence="7 8">
    <name type="scientific">Brachionus calyciflorus</name>
    <dbReference type="NCBI Taxonomy" id="104777"/>
    <lineage>
        <taxon>Eukaryota</taxon>
        <taxon>Metazoa</taxon>
        <taxon>Spiralia</taxon>
        <taxon>Gnathifera</taxon>
        <taxon>Rotifera</taxon>
        <taxon>Eurotatoria</taxon>
        <taxon>Monogononta</taxon>
        <taxon>Pseudotrocha</taxon>
        <taxon>Ploima</taxon>
        <taxon>Brachionidae</taxon>
        <taxon>Brachionus</taxon>
    </lineage>
</organism>
<dbReference type="GO" id="GO:0005768">
    <property type="term" value="C:endosome"/>
    <property type="evidence" value="ECO:0007669"/>
    <property type="project" value="TreeGrafter"/>
</dbReference>
<keyword evidence="4 6" id="KW-1133">Transmembrane helix</keyword>
<dbReference type="OrthoDB" id="14246at2759"/>
<feature type="transmembrane region" description="Helical" evidence="6">
    <location>
        <begin position="28"/>
        <end position="48"/>
    </location>
</feature>
<evidence type="ECO:0000256" key="2">
    <source>
        <dbReference type="ARBA" id="ARBA00005645"/>
    </source>
</evidence>
<dbReference type="GO" id="GO:0016020">
    <property type="term" value="C:membrane"/>
    <property type="evidence" value="ECO:0007669"/>
    <property type="project" value="UniProtKB-SubCell"/>
</dbReference>
<comment type="caution">
    <text evidence="7">The sequence shown here is derived from an EMBL/GenBank/DDBJ whole genome shotgun (WGS) entry which is preliminary data.</text>
</comment>
<protein>
    <recommendedName>
        <fullName evidence="9">Leptin receptor</fullName>
    </recommendedName>
</protein>
<sequence length="133" mass="14559">MKIELVTLSFLATGGATLLVLGCALANYNWWPIFVVIFYVLSPLPILISRRCISDSYMSDPYSGRCVELSAFLTSILVISAYALPIVMANSPIGAPIIKWSSAAFIFAGNTVIFTTIYIFVRLLLAEENLGGW</sequence>
<dbReference type="PANTHER" id="PTHR12050:SF0">
    <property type="entry name" value="RH04491P"/>
    <property type="match status" value="1"/>
</dbReference>
<evidence type="ECO:0000256" key="6">
    <source>
        <dbReference type="SAM" id="Phobius"/>
    </source>
</evidence>